<feature type="transmembrane region" description="Helical" evidence="8">
    <location>
        <begin position="354"/>
        <end position="374"/>
    </location>
</feature>
<evidence type="ECO:0000256" key="7">
    <source>
        <dbReference type="SAM" id="MobiDB-lite"/>
    </source>
</evidence>
<dbReference type="Proteomes" id="UP001241056">
    <property type="component" value="Unassembled WGS sequence"/>
</dbReference>
<evidence type="ECO:0000256" key="3">
    <source>
        <dbReference type="ARBA" id="ARBA00022475"/>
    </source>
</evidence>
<keyword evidence="6 8" id="KW-0472">Membrane</keyword>
<comment type="similarity">
    <text evidence="2">Belongs to the UPF0718 family.</text>
</comment>
<comment type="subcellular location">
    <subcellularLocation>
        <location evidence="1">Cell membrane</location>
        <topology evidence="1">Multi-pass membrane protein</topology>
    </subcellularLocation>
</comment>
<protein>
    <submittedName>
        <fullName evidence="9">Permease</fullName>
    </submittedName>
</protein>
<feature type="region of interest" description="Disordered" evidence="7">
    <location>
        <begin position="35"/>
        <end position="54"/>
    </location>
</feature>
<dbReference type="InterPro" id="IPR005524">
    <property type="entry name" value="DUF318"/>
</dbReference>
<gene>
    <name evidence="9" type="ORF">QEZ41_03765</name>
</gene>
<evidence type="ECO:0000256" key="4">
    <source>
        <dbReference type="ARBA" id="ARBA00022692"/>
    </source>
</evidence>
<evidence type="ECO:0000256" key="8">
    <source>
        <dbReference type="SAM" id="Phobius"/>
    </source>
</evidence>
<accession>A0ABT7SMH6</accession>
<dbReference type="PANTHER" id="PTHR42775:SF1">
    <property type="entry name" value="PERMEASE RV2963-RELATED"/>
    <property type="match status" value="1"/>
</dbReference>
<dbReference type="RefSeq" id="WP_289410053.1">
    <property type="nucleotide sequence ID" value="NZ_JAUCDY010000003.1"/>
</dbReference>
<feature type="transmembrane region" description="Helical" evidence="8">
    <location>
        <begin position="325"/>
        <end position="342"/>
    </location>
</feature>
<proteinExistence type="inferred from homology"/>
<evidence type="ECO:0000313" key="10">
    <source>
        <dbReference type="Proteomes" id="UP001241056"/>
    </source>
</evidence>
<name>A0ABT7SMH6_9GAMM</name>
<sequence length="417" mass="45479">MSVKKTSGGCCGPKKQPEPEQPVAKVGGCCGPKKNVEPEQSSAEQAGGCCGPKKQPDVTNVKVASTWNLKYFSLLAVLTVMWLLAYKYILPTSTWLVFDVIGLEQGSHAGAALEFFIYDTVKILLLLSALIYAIAWLRATVDMDRVRDYLVGKKRGLGYLFGATFGAVTPFCSCSSLPLFLGFTTARVPIGISMAFLITSPLINEVAVVLLWGLLGWKFAMIYVLVGITAGVIGGLVMDSLKAERWLQPFILEKIGKEPAKFCKGKQGDAGQQQSGVYLRHHFAWDEMSTIFRKVWIWVIIGVGAGAALHGFVPDNWFAENLGAGEWWSVPAAVFVAIPLYSNVTGIVPVMESLLLKGLPVGTTLAFCMSSVAASIPEVMMLRQIMTLKLQATFILYLWVIFTLVGWLFNLVGPHIL</sequence>
<feature type="transmembrane region" description="Helical" evidence="8">
    <location>
        <begin position="394"/>
        <end position="412"/>
    </location>
</feature>
<evidence type="ECO:0000313" key="9">
    <source>
        <dbReference type="EMBL" id="MDM7857397.1"/>
    </source>
</evidence>
<keyword evidence="10" id="KW-1185">Reference proteome</keyword>
<feature type="transmembrane region" description="Helical" evidence="8">
    <location>
        <begin position="295"/>
        <end position="313"/>
    </location>
</feature>
<feature type="transmembrane region" description="Helical" evidence="8">
    <location>
        <begin position="71"/>
        <end position="89"/>
    </location>
</feature>
<reference evidence="9 10" key="1">
    <citation type="submission" date="2023-06" db="EMBL/GenBank/DDBJ databases">
        <title>Thiopseudomonas sp. CY1220 draft genome sequence.</title>
        <authorList>
            <person name="Zhao G."/>
            <person name="An M."/>
        </authorList>
    </citation>
    <scope>NUCLEOTIDE SEQUENCE [LARGE SCALE GENOMIC DNA]</scope>
    <source>
        <strain evidence="9 10">CY1220</strain>
    </source>
</reference>
<evidence type="ECO:0000256" key="6">
    <source>
        <dbReference type="ARBA" id="ARBA00023136"/>
    </source>
</evidence>
<feature type="transmembrane region" description="Helical" evidence="8">
    <location>
        <begin position="123"/>
        <end position="139"/>
    </location>
</feature>
<dbReference type="Pfam" id="PF03773">
    <property type="entry name" value="ArsP_1"/>
    <property type="match status" value="1"/>
</dbReference>
<dbReference type="EMBL" id="JAUCDY010000003">
    <property type="protein sequence ID" value="MDM7857397.1"/>
    <property type="molecule type" value="Genomic_DNA"/>
</dbReference>
<dbReference type="InterPro" id="IPR053166">
    <property type="entry name" value="UPF0718_permease"/>
</dbReference>
<feature type="transmembrane region" description="Helical" evidence="8">
    <location>
        <begin position="220"/>
        <end position="238"/>
    </location>
</feature>
<dbReference type="PANTHER" id="PTHR42775">
    <property type="entry name" value="PERMEASE RV2963-RELATED"/>
    <property type="match status" value="1"/>
</dbReference>
<evidence type="ECO:0000256" key="2">
    <source>
        <dbReference type="ARBA" id="ARBA00006386"/>
    </source>
</evidence>
<feature type="transmembrane region" description="Helical" evidence="8">
    <location>
        <begin position="195"/>
        <end position="214"/>
    </location>
</feature>
<keyword evidence="4 8" id="KW-0812">Transmembrane</keyword>
<organism evidence="9 10">
    <name type="scientific">Thiopseudomonas acetoxidans</name>
    <dbReference type="NCBI Taxonomy" id="3041622"/>
    <lineage>
        <taxon>Bacteria</taxon>
        <taxon>Pseudomonadati</taxon>
        <taxon>Pseudomonadota</taxon>
        <taxon>Gammaproteobacteria</taxon>
        <taxon>Pseudomonadales</taxon>
        <taxon>Pseudomonadaceae</taxon>
        <taxon>Thiopseudomonas</taxon>
    </lineage>
</organism>
<feature type="region of interest" description="Disordered" evidence="7">
    <location>
        <begin position="1"/>
        <end position="25"/>
    </location>
</feature>
<keyword evidence="3" id="KW-1003">Cell membrane</keyword>
<feature type="transmembrane region" description="Helical" evidence="8">
    <location>
        <begin position="159"/>
        <end position="183"/>
    </location>
</feature>
<keyword evidence="5 8" id="KW-1133">Transmembrane helix</keyword>
<evidence type="ECO:0000256" key="1">
    <source>
        <dbReference type="ARBA" id="ARBA00004651"/>
    </source>
</evidence>
<comment type="caution">
    <text evidence="9">The sequence shown here is derived from an EMBL/GenBank/DDBJ whole genome shotgun (WGS) entry which is preliminary data.</text>
</comment>
<evidence type="ECO:0000256" key="5">
    <source>
        <dbReference type="ARBA" id="ARBA00022989"/>
    </source>
</evidence>